<dbReference type="AlphaFoldDB" id="A0A4Y5SKA1"/>
<accession>A0A4Y5SKA1</accession>
<organism evidence="1 2">
    <name type="scientific">Thermococcus indicus</name>
    <dbReference type="NCBI Taxonomy" id="2586643"/>
    <lineage>
        <taxon>Archaea</taxon>
        <taxon>Methanobacteriati</taxon>
        <taxon>Methanobacteriota</taxon>
        <taxon>Thermococci</taxon>
        <taxon>Thermococcales</taxon>
        <taxon>Thermococcaceae</taxon>
        <taxon>Thermococcus</taxon>
    </lineage>
</organism>
<name>A0A4Y5SKA1_9EURY</name>
<reference evidence="1 2" key="1">
    <citation type="submission" date="2019-06" db="EMBL/GenBank/DDBJ databases">
        <title>Thermococcus indicus sp. nov., a Fe(III)-reducing hyperthermophilic archaeon isolated from the Onnuri vent field of the Central Indian Ocean ridge.</title>
        <authorList>
            <person name="Lim J.K."/>
            <person name="Kim Y.J."/>
            <person name="Kwon K.K."/>
        </authorList>
    </citation>
    <scope>NUCLEOTIDE SEQUENCE [LARGE SCALE GENOMIC DNA]</scope>
    <source>
        <strain evidence="1 2">IOH1</strain>
    </source>
</reference>
<evidence type="ECO:0000313" key="2">
    <source>
        <dbReference type="Proteomes" id="UP000306007"/>
    </source>
</evidence>
<dbReference type="GeneID" id="40474171"/>
<protein>
    <submittedName>
        <fullName evidence="1">Uncharacterized protein</fullName>
    </submittedName>
</protein>
<gene>
    <name evidence="1" type="ORF">FH039_03265</name>
</gene>
<dbReference type="EMBL" id="CP040846">
    <property type="protein sequence ID" value="QDA30824.1"/>
    <property type="molecule type" value="Genomic_DNA"/>
</dbReference>
<sequence length="244" mass="27312">MVKKTLALILVLVIFGWAFLGIETAARMGGLNDFMASPGDLEVKGSLVETPNGSAFVIEWHLQRKPLERLLNGRDSAFLFYPSGVHISGSVYPLIGGFPEVNLTVYPAGRQVNRSRVDYTIWYYDTPGWAVPKVEMVRAVYLVPPNVSGGRMEIPLMATNWSRCSTIPVVFSYFHDTGGKRITPDHIDLRPELHLGPDYPFLGNGTLEVLFDFNTSHWVDMYLGKRGGWMEVRVFNVTLPCEGD</sequence>
<dbReference type="KEGG" id="tic:FH039_03265"/>
<dbReference type="RefSeq" id="WP_139680190.1">
    <property type="nucleotide sequence ID" value="NZ_CP040846.1"/>
</dbReference>
<proteinExistence type="predicted"/>
<evidence type="ECO:0000313" key="1">
    <source>
        <dbReference type="EMBL" id="QDA30824.1"/>
    </source>
</evidence>
<dbReference type="Proteomes" id="UP000306007">
    <property type="component" value="Chromosome"/>
</dbReference>
<keyword evidence="2" id="KW-1185">Reference proteome</keyword>
<dbReference type="OrthoDB" id="96406at2157"/>